<dbReference type="Proteomes" id="UP000234752">
    <property type="component" value="Chromosome eg_2"/>
</dbReference>
<dbReference type="GO" id="GO:0005764">
    <property type="term" value="C:lysosome"/>
    <property type="evidence" value="ECO:0007669"/>
    <property type="project" value="UniProtKB-SubCell"/>
</dbReference>
<keyword evidence="17" id="KW-0325">Glycoprotein</keyword>
<evidence type="ECO:0000256" key="3">
    <source>
        <dbReference type="ARBA" id="ARBA00004555"/>
    </source>
</evidence>
<evidence type="ECO:0000256" key="17">
    <source>
        <dbReference type="ARBA" id="ARBA00023180"/>
    </source>
</evidence>
<evidence type="ECO:0000256" key="13">
    <source>
        <dbReference type="ARBA" id="ARBA00022833"/>
    </source>
</evidence>
<reference evidence="21 22" key="1">
    <citation type="submission" date="2017-12" db="EMBL/GenBank/DDBJ databases">
        <title>Genomes of bacteria within cyanobacterial aggregates.</title>
        <authorList>
            <person name="Cai H."/>
        </authorList>
    </citation>
    <scope>NUCLEOTIDE SEQUENCE [LARGE SCALE GENOMIC DNA]</scope>
    <source>
        <strain evidence="21 22">TH16</strain>
    </source>
</reference>
<dbReference type="GO" id="GO:0005576">
    <property type="term" value="C:extracellular region"/>
    <property type="evidence" value="ECO:0007669"/>
    <property type="project" value="UniProtKB-SubCell"/>
</dbReference>
<dbReference type="PANTHER" id="PTHR12053:SF3">
    <property type="entry name" value="CARBOXYPEPTIDASE Q"/>
    <property type="match status" value="1"/>
</dbReference>
<evidence type="ECO:0000256" key="16">
    <source>
        <dbReference type="ARBA" id="ARBA00023145"/>
    </source>
</evidence>
<keyword evidence="18" id="KW-0458">Lysosome</keyword>
<dbReference type="Pfam" id="PF04389">
    <property type="entry name" value="Peptidase_M28"/>
    <property type="match status" value="1"/>
</dbReference>
<dbReference type="Gene3D" id="3.40.630.10">
    <property type="entry name" value="Zn peptidases"/>
    <property type="match status" value="1"/>
</dbReference>
<evidence type="ECO:0000256" key="20">
    <source>
        <dbReference type="ARBA" id="ARBA00033328"/>
    </source>
</evidence>
<evidence type="ECO:0000256" key="5">
    <source>
        <dbReference type="ARBA" id="ARBA00014116"/>
    </source>
</evidence>
<evidence type="ECO:0000256" key="12">
    <source>
        <dbReference type="ARBA" id="ARBA00022824"/>
    </source>
</evidence>
<keyword evidence="6" id="KW-0964">Secreted</keyword>
<protein>
    <recommendedName>
        <fullName evidence="5">Carboxypeptidase Q</fullName>
    </recommendedName>
    <alternativeName>
        <fullName evidence="20">Plasma glutamate carboxypeptidase</fullName>
    </alternativeName>
</protein>
<evidence type="ECO:0000256" key="9">
    <source>
        <dbReference type="ARBA" id="ARBA00022723"/>
    </source>
</evidence>
<proteinExistence type="predicted"/>
<dbReference type="SUPFAM" id="SSF53187">
    <property type="entry name" value="Zn-dependent exopeptidases"/>
    <property type="match status" value="1"/>
</dbReference>
<evidence type="ECO:0000256" key="15">
    <source>
        <dbReference type="ARBA" id="ARBA00023049"/>
    </source>
</evidence>
<evidence type="ECO:0000256" key="6">
    <source>
        <dbReference type="ARBA" id="ARBA00022525"/>
    </source>
</evidence>
<comment type="subunit">
    <text evidence="19">Homodimer. The monomeric form is inactive while the homodimer is active.</text>
</comment>
<gene>
    <name evidence="21" type="ORF">C0V82_17130</name>
</gene>
<evidence type="ECO:0000256" key="18">
    <source>
        <dbReference type="ARBA" id="ARBA00023228"/>
    </source>
</evidence>
<dbReference type="GO" id="GO:0006508">
    <property type="term" value="P:proteolysis"/>
    <property type="evidence" value="ECO:0007669"/>
    <property type="project" value="UniProtKB-KW"/>
</dbReference>
<evidence type="ECO:0000256" key="7">
    <source>
        <dbReference type="ARBA" id="ARBA00022645"/>
    </source>
</evidence>
<keyword evidence="22" id="KW-1185">Reference proteome</keyword>
<comment type="subcellular location">
    <subcellularLocation>
        <location evidence="1">Endoplasmic reticulum</location>
    </subcellularLocation>
    <subcellularLocation>
        <location evidence="3">Golgi apparatus</location>
    </subcellularLocation>
    <subcellularLocation>
        <location evidence="2">Lysosome</location>
    </subcellularLocation>
    <subcellularLocation>
        <location evidence="4">Secreted</location>
    </subcellularLocation>
</comment>
<dbReference type="InterPro" id="IPR007484">
    <property type="entry name" value="Peptidase_M28"/>
</dbReference>
<dbReference type="Gene3D" id="3.50.30.30">
    <property type="match status" value="1"/>
</dbReference>
<evidence type="ECO:0000256" key="1">
    <source>
        <dbReference type="ARBA" id="ARBA00004240"/>
    </source>
</evidence>
<keyword evidence="7" id="KW-0121">Carboxypeptidase</keyword>
<keyword evidence="8" id="KW-0645">Protease</keyword>
<dbReference type="KEGG" id="ncb:C0V82_17130"/>
<evidence type="ECO:0000256" key="11">
    <source>
        <dbReference type="ARBA" id="ARBA00022801"/>
    </source>
</evidence>
<evidence type="ECO:0000256" key="14">
    <source>
        <dbReference type="ARBA" id="ARBA00023034"/>
    </source>
</evidence>
<dbReference type="AlphaFoldDB" id="A0A2K9NHT7"/>
<keyword evidence="16" id="KW-0865">Zymogen</keyword>
<evidence type="ECO:0000256" key="4">
    <source>
        <dbReference type="ARBA" id="ARBA00004613"/>
    </source>
</evidence>
<keyword evidence="13" id="KW-0862">Zinc</keyword>
<evidence type="ECO:0000256" key="2">
    <source>
        <dbReference type="ARBA" id="ARBA00004371"/>
    </source>
</evidence>
<name>A0A2K9NHT7_9PROT</name>
<dbReference type="GO" id="GO:0004180">
    <property type="term" value="F:carboxypeptidase activity"/>
    <property type="evidence" value="ECO:0007669"/>
    <property type="project" value="UniProtKB-KW"/>
</dbReference>
<evidence type="ECO:0000313" key="22">
    <source>
        <dbReference type="Proteomes" id="UP000234752"/>
    </source>
</evidence>
<accession>A0A2K9NHT7</accession>
<organism evidence="21 22">
    <name type="scientific">Niveispirillum cyanobacteriorum</name>
    <dbReference type="NCBI Taxonomy" id="1612173"/>
    <lineage>
        <taxon>Bacteria</taxon>
        <taxon>Pseudomonadati</taxon>
        <taxon>Pseudomonadota</taxon>
        <taxon>Alphaproteobacteria</taxon>
        <taxon>Rhodospirillales</taxon>
        <taxon>Azospirillaceae</taxon>
        <taxon>Niveispirillum</taxon>
    </lineage>
</organism>
<dbReference type="EMBL" id="CP025612">
    <property type="protein sequence ID" value="AUN32136.1"/>
    <property type="molecule type" value="Genomic_DNA"/>
</dbReference>
<evidence type="ECO:0000313" key="21">
    <source>
        <dbReference type="EMBL" id="AUN32136.1"/>
    </source>
</evidence>
<dbReference type="RefSeq" id="WP_102113686.1">
    <property type="nucleotide sequence ID" value="NZ_BMGN01000006.1"/>
</dbReference>
<dbReference type="InterPro" id="IPR039866">
    <property type="entry name" value="CPQ"/>
</dbReference>
<evidence type="ECO:0000256" key="8">
    <source>
        <dbReference type="ARBA" id="ARBA00022670"/>
    </source>
</evidence>
<evidence type="ECO:0000256" key="10">
    <source>
        <dbReference type="ARBA" id="ARBA00022729"/>
    </source>
</evidence>
<dbReference type="GO" id="GO:0070573">
    <property type="term" value="F:metallodipeptidase activity"/>
    <property type="evidence" value="ECO:0007669"/>
    <property type="project" value="InterPro"/>
</dbReference>
<sequence>MKRFGFLLAAGVALLALGQPAFAADANVFTPATLKASSDIQAKALAGSGAYGFVESLTVRVGPRLAGSPAAKLSHQWAEARFKELGLSNIKVEPFTVDGWERGIEHASILSPVAHHLHVTALGHSVTTPPDGITAPVVRFDTLEDLEAAPEGSLKGKIAFVDKKMNRLQDGGGYGEAVGVRGKGPEAAARKGAVGLLIRSIGTDSHRFPHTGITRYADGVTAIPAGALSNPDADQLNRVLALGQPVSVKMVLSSQAMGPLSDANVMAEIKGRELPDEIVVIGAHLDSWDLGTGALDDGAGVGIVLAAAKIIKSMPQAPRRTIRFVLFGAEEVGLVGAYAYAKQHAAELPKHQAGTEADFGAGPVITFNANFRPEAKPVAEAIGKALAPLGIVPGRGSSSGGPDIGPLAAQGVPTGGLGLDGTDYFDYHHTADDTLDKVDPKKLDQATAAFASFAWLAAEAPMALGPVPKKAE</sequence>
<keyword evidence="15" id="KW-0482">Metalloprotease</keyword>
<dbReference type="OrthoDB" id="9769665at2"/>
<dbReference type="GO" id="GO:0046872">
    <property type="term" value="F:metal ion binding"/>
    <property type="evidence" value="ECO:0007669"/>
    <property type="project" value="UniProtKB-KW"/>
</dbReference>
<keyword evidence="14" id="KW-0333">Golgi apparatus</keyword>
<evidence type="ECO:0000256" key="19">
    <source>
        <dbReference type="ARBA" id="ARBA00025833"/>
    </source>
</evidence>
<keyword evidence="11" id="KW-0378">Hydrolase</keyword>
<keyword evidence="10" id="KW-0732">Signal</keyword>
<keyword evidence="12" id="KW-0256">Endoplasmic reticulum</keyword>
<dbReference type="PANTHER" id="PTHR12053">
    <property type="entry name" value="PROTEASE FAMILY M28 PLASMA GLUTAMATE CARBOXYPEPTIDASE-RELATED"/>
    <property type="match status" value="1"/>
</dbReference>
<keyword evidence="9" id="KW-0479">Metal-binding</keyword>